<dbReference type="RefSeq" id="WP_162666800.1">
    <property type="nucleotide sequence ID" value="NZ_LR593886.1"/>
</dbReference>
<feature type="coiled-coil region" evidence="1">
    <location>
        <begin position="411"/>
        <end position="438"/>
    </location>
</feature>
<sequence>MASNTIGTGAVVLTADADGLLTGLKKAEKDTESWASRTGRKIAAAADRIGNSFGGGANEAFNPLKDAAKGAVVDLAKQGAQAFLKWASGADGLNRLLASTERTLTQIGDQIDRIAAARMETVDAFVKPKDIASSLDVEIRRGEAEKERLLALIKTAEDEREALEKFNFRTTGLRIAGNLDRFQGAADTMVGSYRDQLGKLNSRLLDMADRRGRILNPDRDPAKIGELNRLVEASERQIAAMGKAEHQIKALELAADGYSKNQVAKYEFYADRLKKTAEGFEYVANAVGTGAGIIGGADYEKMKAVTDAIKKQGDTLGFTADQIQIYDLRLQGFADRQLKEIEKLQQSTTMLTNIHNLASSIANGVKDTKIEPGGPYLAGAAVGGSTEAYSRVANFRAGNAVAGGTMSDNPVQIAKENLKNTKEQIRKLQRLIDLMERSQFIKVVT</sequence>
<evidence type="ECO:0000256" key="1">
    <source>
        <dbReference type="SAM" id="Coils"/>
    </source>
</evidence>
<gene>
    <name evidence="2" type="ORF">SOIL9_58550</name>
</gene>
<accession>A0A6P2CSE0</accession>
<keyword evidence="3" id="KW-1185">Reference proteome</keyword>
<proteinExistence type="predicted"/>
<reference evidence="2 3" key="1">
    <citation type="submission" date="2019-05" db="EMBL/GenBank/DDBJ databases">
        <authorList>
            <consortium name="Science for Life Laboratories"/>
        </authorList>
    </citation>
    <scope>NUCLEOTIDE SEQUENCE [LARGE SCALE GENOMIC DNA]</scope>
    <source>
        <strain evidence="2">Soil9</strain>
    </source>
</reference>
<evidence type="ECO:0000313" key="2">
    <source>
        <dbReference type="EMBL" id="VTR91859.1"/>
    </source>
</evidence>
<dbReference type="AlphaFoldDB" id="A0A6P2CSE0"/>
<name>A0A6P2CSE0_9BACT</name>
<dbReference type="EMBL" id="LR593886">
    <property type="protein sequence ID" value="VTR91859.1"/>
    <property type="molecule type" value="Genomic_DNA"/>
</dbReference>
<organism evidence="2 3">
    <name type="scientific">Gemmata massiliana</name>
    <dbReference type="NCBI Taxonomy" id="1210884"/>
    <lineage>
        <taxon>Bacteria</taxon>
        <taxon>Pseudomonadati</taxon>
        <taxon>Planctomycetota</taxon>
        <taxon>Planctomycetia</taxon>
        <taxon>Gemmatales</taxon>
        <taxon>Gemmataceae</taxon>
        <taxon>Gemmata</taxon>
    </lineage>
</organism>
<protein>
    <submittedName>
        <fullName evidence="2">Uncharacterized protein</fullName>
    </submittedName>
</protein>
<dbReference type="Proteomes" id="UP000464178">
    <property type="component" value="Chromosome"/>
</dbReference>
<dbReference type="KEGG" id="gms:SOIL9_58550"/>
<keyword evidence="1" id="KW-0175">Coiled coil</keyword>
<feature type="coiled-coil region" evidence="1">
    <location>
        <begin position="139"/>
        <end position="166"/>
    </location>
</feature>
<evidence type="ECO:0000313" key="3">
    <source>
        <dbReference type="Proteomes" id="UP000464178"/>
    </source>
</evidence>